<dbReference type="InterPro" id="IPR049120">
    <property type="entry name" value="A2M_bMG2"/>
</dbReference>
<feature type="signal peptide" evidence="1">
    <location>
        <begin position="1"/>
        <end position="22"/>
    </location>
</feature>
<reference evidence="3 4" key="1">
    <citation type="submission" date="2012-05" db="EMBL/GenBank/DDBJ databases">
        <title>The Genome Sequence of Fusobacterium periodontium Oral Taxon 201 Strain D10.</title>
        <authorList>
            <consortium name="The Broad Institute Genome Sequencing Platform"/>
            <consortium name="The Broad Institute Genome Sequencing Center for Infectious Disease"/>
            <person name="Earl A."/>
            <person name="Ward D."/>
            <person name="Feldgarden M."/>
            <person name="Gevers D."/>
            <person name="Strauss J."/>
            <person name="Sibley C."/>
            <person name="White A."/>
            <person name="Ambrose C.E."/>
            <person name="Allen-Vercoe E."/>
            <person name="Walker B."/>
            <person name="Young S.K."/>
            <person name="Zeng Q."/>
            <person name="Gargeya S."/>
            <person name="Fitzgerald M."/>
            <person name="Haas B."/>
            <person name="Abouelleil A."/>
            <person name="Alvarado L."/>
            <person name="Arachchi H.M."/>
            <person name="Berlin A.M."/>
            <person name="Chapman S.B."/>
            <person name="Goldberg J."/>
            <person name="Griggs A."/>
            <person name="Gujja S."/>
            <person name="Hansen M."/>
            <person name="Howarth C."/>
            <person name="Imamovic A."/>
            <person name="Larimer J."/>
            <person name="McCowan C."/>
            <person name="Montmayeur A."/>
            <person name="Murphy C."/>
            <person name="Neiman D."/>
            <person name="Pearson M."/>
            <person name="Priest M."/>
            <person name="Roberts A."/>
            <person name="Saif S."/>
            <person name="Shea T."/>
            <person name="Sisk P."/>
            <person name="Sykes S."/>
            <person name="Wortman J."/>
            <person name="Nusbaum C."/>
            <person name="Birren B."/>
        </authorList>
    </citation>
    <scope>NUCLEOTIDE SEQUENCE [LARGE SCALE GENOMIC DNA]</scope>
    <source>
        <strain evidence="3 4">D10</strain>
    </source>
</reference>
<organism evidence="3 4">
    <name type="scientific">Fusobacterium periodonticum D10</name>
    <dbReference type="NCBI Taxonomy" id="620833"/>
    <lineage>
        <taxon>Bacteria</taxon>
        <taxon>Fusobacteriati</taxon>
        <taxon>Fusobacteriota</taxon>
        <taxon>Fusobacteriia</taxon>
        <taxon>Fusobacteriales</taxon>
        <taxon>Fusobacteriaceae</taxon>
        <taxon>Fusobacterium</taxon>
    </lineage>
</organism>
<evidence type="ECO:0000313" key="4">
    <source>
        <dbReference type="Proteomes" id="UP000005809"/>
    </source>
</evidence>
<evidence type="ECO:0000259" key="2">
    <source>
        <dbReference type="Pfam" id="PF21142"/>
    </source>
</evidence>
<keyword evidence="1" id="KW-0732">Signal</keyword>
<dbReference type="EMBL" id="ACIF01000186">
    <property type="protein sequence ID" value="EKA93736.1"/>
    <property type="molecule type" value="Genomic_DNA"/>
</dbReference>
<feature type="domain" description="Alpha-2 macroglobulin MG2" evidence="2">
    <location>
        <begin position="144"/>
        <end position="252"/>
    </location>
</feature>
<gene>
    <name evidence="3" type="ORF">FPOG_01521</name>
</gene>
<protein>
    <recommendedName>
        <fullName evidence="2">Alpha-2 macroglobulin MG2 domain-containing protein</fullName>
    </recommendedName>
</protein>
<sequence length="291" mass="33062">MKKFLKLFFALSLLMIALVACQKDKEKAQTEQGQTEQEQNYDYQEMLYVNNAGFNISGDLVIMFSDEIDKNQEFNKLIEVEGLDGDITIMPFGRKIIIKGDFQKEVPYSVKVSKGIKSVSGNELNEDYMRYNLYVGKKQPTLTFADYGNVLPSVNNKKINFNSVNIKKVKLEIVKIYTNNITQYLKLSSNEYSLDWSVKEDIGDVVFSKEYEIESKEDEVVKNSIDLNGVIDTKGIYYVKLTSVGEESIDYDIAKYGEPLSFGYEDQPIYAKATKTIILSDIGIVANSNDS</sequence>
<dbReference type="Pfam" id="PF21142">
    <property type="entry name" value="A2M_bMG2"/>
    <property type="match status" value="1"/>
</dbReference>
<evidence type="ECO:0000256" key="1">
    <source>
        <dbReference type="SAM" id="SignalP"/>
    </source>
</evidence>
<dbReference type="HOGENOM" id="CLU_961399_0_0_0"/>
<name>K1GQE2_9FUSO</name>
<accession>K1GQE2</accession>
<dbReference type="PROSITE" id="PS51257">
    <property type="entry name" value="PROKAR_LIPOPROTEIN"/>
    <property type="match status" value="1"/>
</dbReference>
<evidence type="ECO:0000313" key="3">
    <source>
        <dbReference type="EMBL" id="EKA93736.1"/>
    </source>
</evidence>
<dbReference type="AlphaFoldDB" id="K1GQE2"/>
<comment type="caution">
    <text evidence="3">The sequence shown here is derived from an EMBL/GenBank/DDBJ whole genome shotgun (WGS) entry which is preliminary data.</text>
</comment>
<feature type="chain" id="PRO_5003844797" description="Alpha-2 macroglobulin MG2 domain-containing protein" evidence="1">
    <location>
        <begin position="23"/>
        <end position="291"/>
    </location>
</feature>
<dbReference type="Proteomes" id="UP000005809">
    <property type="component" value="Unassembled WGS sequence"/>
</dbReference>
<feature type="non-terminal residue" evidence="3">
    <location>
        <position position="291"/>
    </location>
</feature>
<proteinExistence type="predicted"/>